<evidence type="ECO:0000313" key="2">
    <source>
        <dbReference type="EMBL" id="KAG5930438.1"/>
    </source>
</evidence>
<organism evidence="2 3">
    <name type="scientific">Claviceps africana</name>
    <dbReference type="NCBI Taxonomy" id="83212"/>
    <lineage>
        <taxon>Eukaryota</taxon>
        <taxon>Fungi</taxon>
        <taxon>Dikarya</taxon>
        <taxon>Ascomycota</taxon>
        <taxon>Pezizomycotina</taxon>
        <taxon>Sordariomycetes</taxon>
        <taxon>Hypocreomycetidae</taxon>
        <taxon>Hypocreales</taxon>
        <taxon>Clavicipitaceae</taxon>
        <taxon>Claviceps</taxon>
    </lineage>
</organism>
<proteinExistence type="predicted"/>
<protein>
    <recommendedName>
        <fullName evidence="1">Amidohydrolase-related domain-containing protein</fullName>
    </recommendedName>
</protein>
<dbReference type="Gene3D" id="1.20.58.520">
    <property type="entry name" value="Amidohydrolase"/>
    <property type="match status" value="1"/>
</dbReference>
<comment type="caution">
    <text evidence="2">The sequence shown here is derived from an EMBL/GenBank/DDBJ whole genome shotgun (WGS) entry which is preliminary data.</text>
</comment>
<gene>
    <name evidence="2" type="ORF">E4U42_001361</name>
</gene>
<dbReference type="PANTHER" id="PTHR43135:SF3">
    <property type="entry name" value="ALPHA-D-RIBOSE 1-METHYLPHOSPHONATE 5-TRIPHOSPHATE DIPHOSPHATASE"/>
    <property type="match status" value="1"/>
</dbReference>
<reference evidence="2" key="1">
    <citation type="journal article" date="2020" name="bioRxiv">
        <title>Whole genome comparisons of ergot fungi reveals the divergence and evolution of species within the genus Claviceps are the result of varying mechanisms driving genome evolution and host range expansion.</title>
        <authorList>
            <person name="Wyka S.A."/>
            <person name="Mondo S.J."/>
            <person name="Liu M."/>
            <person name="Dettman J."/>
            <person name="Nalam V."/>
            <person name="Broders K.D."/>
        </authorList>
    </citation>
    <scope>NUCLEOTIDE SEQUENCE</scope>
    <source>
        <strain evidence="2">CCC 489</strain>
    </source>
</reference>
<dbReference type="InterPro" id="IPR006680">
    <property type="entry name" value="Amidohydro-rel"/>
</dbReference>
<accession>A0A8K0JFI2</accession>
<dbReference type="Gene3D" id="3.30.110.90">
    <property type="entry name" value="Amidohydrolase"/>
    <property type="match status" value="1"/>
</dbReference>
<feature type="domain" description="Amidohydrolase-related" evidence="1">
    <location>
        <begin position="73"/>
        <end position="356"/>
    </location>
</feature>
<evidence type="ECO:0000259" key="1">
    <source>
        <dbReference type="Pfam" id="PF01979"/>
    </source>
</evidence>
<dbReference type="InterPro" id="IPR011059">
    <property type="entry name" value="Metal-dep_hydrolase_composite"/>
</dbReference>
<dbReference type="GO" id="GO:0016810">
    <property type="term" value="F:hydrolase activity, acting on carbon-nitrogen (but not peptide) bonds"/>
    <property type="evidence" value="ECO:0007669"/>
    <property type="project" value="InterPro"/>
</dbReference>
<dbReference type="Proteomes" id="UP000811619">
    <property type="component" value="Unassembled WGS sequence"/>
</dbReference>
<dbReference type="Gene3D" id="2.30.40.10">
    <property type="entry name" value="Urease, subunit C, domain 1"/>
    <property type="match status" value="1"/>
</dbReference>
<dbReference type="Gene3D" id="3.40.50.10910">
    <property type="entry name" value="Amidohydrolase"/>
    <property type="match status" value="1"/>
</dbReference>
<dbReference type="SUPFAM" id="SSF51338">
    <property type="entry name" value="Composite domain of metallo-dependent hydrolases"/>
    <property type="match status" value="2"/>
</dbReference>
<keyword evidence="3" id="KW-1185">Reference proteome</keyword>
<dbReference type="EMBL" id="SRPY01000014">
    <property type="protein sequence ID" value="KAG5930438.1"/>
    <property type="molecule type" value="Genomic_DNA"/>
</dbReference>
<dbReference type="Pfam" id="PF01979">
    <property type="entry name" value="Amidohydro_1"/>
    <property type="match status" value="1"/>
</dbReference>
<evidence type="ECO:0000313" key="3">
    <source>
        <dbReference type="Proteomes" id="UP000811619"/>
    </source>
</evidence>
<dbReference type="InterPro" id="IPR051781">
    <property type="entry name" value="Metallo-dep_Hydrolase"/>
</dbReference>
<dbReference type="SUPFAM" id="SSF51556">
    <property type="entry name" value="Metallo-dependent hydrolases"/>
    <property type="match status" value="1"/>
</dbReference>
<name>A0A8K0JFI2_9HYPO</name>
<dbReference type="PANTHER" id="PTHR43135">
    <property type="entry name" value="ALPHA-D-RIBOSE 1-METHYLPHOSPHONATE 5-TRIPHOSPHATE DIPHOSPHATASE"/>
    <property type="match status" value="1"/>
</dbReference>
<dbReference type="InterPro" id="IPR032466">
    <property type="entry name" value="Metal_Hydrolase"/>
</dbReference>
<dbReference type="AlphaFoldDB" id="A0A8K0JFI2"/>
<dbReference type="OrthoDB" id="194468at2759"/>
<sequence length="361" mass="38666">MPVTRIINVNVLDKNGRKRGNHLSFVASPGNIVSCEENESDVTINGNGYTVVPGLIDSKIDSGPSESALPLARSNGTTTVIDSSSSSLECQAMRNAAASDPALPSYFASGSAIGASGYELVSMFNYSGLQTVTTVGEMRRLVETNIVSKQSDFIKIIVDQPGLELDVIQAAVTVAHRHGKLAVAQASQVEAYRLAVKCGFDILSPVPVDGELDPELIQRIVRNRVGIIPTICFLQRALPLWRSRHPEYQFSHALAAVKALGDAGARICVGSSSNNWTGLSLPFGEGLHNELQLLEEAGLSNVQLFEAVTSEPASVFRLDDRGVIEPGQLADLIMVEGDPLQDIGSLSKIRSVWFRGVQGKI</sequence>